<reference evidence="5" key="3">
    <citation type="submission" date="2025-08" db="UniProtKB">
        <authorList>
            <consortium name="Ensembl"/>
        </authorList>
    </citation>
    <scope>IDENTIFICATION</scope>
</reference>
<evidence type="ECO:0000259" key="4">
    <source>
        <dbReference type="Pfam" id="PF01593"/>
    </source>
</evidence>
<dbReference type="InterPro" id="IPR002937">
    <property type="entry name" value="Amino_oxidase"/>
</dbReference>
<dbReference type="PANTHER" id="PTHR10742">
    <property type="entry name" value="FLAVIN MONOAMINE OXIDASE"/>
    <property type="match status" value="1"/>
</dbReference>
<reference evidence="6" key="1">
    <citation type="submission" date="2013-03" db="EMBL/GenBank/DDBJ databases">
        <authorList>
            <person name="Jeffery W."/>
            <person name="Warren W."/>
            <person name="Wilson R.K."/>
        </authorList>
    </citation>
    <scope>NUCLEOTIDE SEQUENCE</scope>
    <source>
        <strain evidence="6">female</strain>
    </source>
</reference>
<dbReference type="Proteomes" id="UP000018467">
    <property type="component" value="Unassembled WGS sequence"/>
</dbReference>
<evidence type="ECO:0000256" key="2">
    <source>
        <dbReference type="ARBA" id="ARBA00022630"/>
    </source>
</evidence>
<comment type="cofactor">
    <cofactor evidence="1">
        <name>FAD</name>
        <dbReference type="ChEBI" id="CHEBI:57692"/>
    </cofactor>
</comment>
<dbReference type="AlphaFoldDB" id="W5L7Y6"/>
<dbReference type="Bgee" id="ENSAMXG00000015493">
    <property type="expression patterns" value="Expressed in mesonephros and 14 other cell types or tissues"/>
</dbReference>
<reference evidence="6" key="2">
    <citation type="journal article" date="2014" name="Nat. Commun.">
        <title>The cavefish genome reveals candidate genes for eye loss.</title>
        <authorList>
            <person name="McGaugh S.E."/>
            <person name="Gross J.B."/>
            <person name="Aken B."/>
            <person name="Blin M."/>
            <person name="Borowsky R."/>
            <person name="Chalopin D."/>
            <person name="Hinaux H."/>
            <person name="Jeffery W.R."/>
            <person name="Keene A."/>
            <person name="Ma L."/>
            <person name="Minx P."/>
            <person name="Murphy D."/>
            <person name="O'Quin K.E."/>
            <person name="Retaux S."/>
            <person name="Rohner N."/>
            <person name="Searle S.M."/>
            <person name="Stahl B.A."/>
            <person name="Tabin C."/>
            <person name="Volff J.N."/>
            <person name="Yoshizawa M."/>
            <person name="Warren W.C."/>
        </authorList>
    </citation>
    <scope>NUCLEOTIDE SEQUENCE [LARGE SCALE GENOMIC DNA]</scope>
    <source>
        <strain evidence="6">female</strain>
    </source>
</reference>
<dbReference type="STRING" id="7994.ENSAMXP00000015948"/>
<dbReference type="eggNOG" id="KOG0685">
    <property type="taxonomic scope" value="Eukaryota"/>
</dbReference>
<dbReference type="InterPro" id="IPR050281">
    <property type="entry name" value="Flavin_monoamine_oxidase"/>
</dbReference>
<feature type="domain" description="Amine oxidase" evidence="4">
    <location>
        <begin position="8"/>
        <end position="447"/>
    </location>
</feature>
<dbReference type="Gene3D" id="3.90.660.10">
    <property type="match status" value="1"/>
</dbReference>
<dbReference type="SUPFAM" id="SSF54373">
    <property type="entry name" value="FAD-linked reductases, C-terminal domain"/>
    <property type="match status" value="1"/>
</dbReference>
<reference evidence="5" key="4">
    <citation type="submission" date="2025-09" db="UniProtKB">
        <authorList>
            <consortium name="Ensembl"/>
        </authorList>
    </citation>
    <scope>IDENTIFICATION</scope>
</reference>
<organism evidence="5 6">
    <name type="scientific">Astyanax mexicanus</name>
    <name type="common">Blind cave fish</name>
    <name type="synonym">Astyanax fasciatus mexicanus</name>
    <dbReference type="NCBI Taxonomy" id="7994"/>
    <lineage>
        <taxon>Eukaryota</taxon>
        <taxon>Metazoa</taxon>
        <taxon>Chordata</taxon>
        <taxon>Craniata</taxon>
        <taxon>Vertebrata</taxon>
        <taxon>Euteleostomi</taxon>
        <taxon>Actinopterygii</taxon>
        <taxon>Neopterygii</taxon>
        <taxon>Teleostei</taxon>
        <taxon>Ostariophysi</taxon>
        <taxon>Characiformes</taxon>
        <taxon>Characoidei</taxon>
        <taxon>Acestrorhamphidae</taxon>
        <taxon>Acestrorhamphinae</taxon>
        <taxon>Astyanax</taxon>
    </lineage>
</organism>
<dbReference type="GO" id="GO:0046592">
    <property type="term" value="F:polyamine oxidase activity"/>
    <property type="evidence" value="ECO:0007669"/>
    <property type="project" value="TreeGrafter"/>
</dbReference>
<keyword evidence="2" id="KW-0285">Flavoprotein</keyword>
<dbReference type="Ensembl" id="ENSAMXT00000015948.2">
    <property type="protein sequence ID" value="ENSAMXP00000015948.2"/>
    <property type="gene ID" value="ENSAMXG00000015493.2"/>
</dbReference>
<dbReference type="PANTHER" id="PTHR10742:SF364">
    <property type="entry name" value="AMINE OXIDASE"/>
    <property type="match status" value="1"/>
</dbReference>
<dbReference type="Gene3D" id="3.50.50.60">
    <property type="entry name" value="FAD/NAD(P)-binding domain"/>
    <property type="match status" value="1"/>
</dbReference>
<evidence type="ECO:0000256" key="1">
    <source>
        <dbReference type="ARBA" id="ARBA00001974"/>
    </source>
</evidence>
<dbReference type="SUPFAM" id="SSF51905">
    <property type="entry name" value="FAD/NAD(P)-binding domain"/>
    <property type="match status" value="1"/>
</dbReference>
<keyword evidence="6" id="KW-1185">Reference proteome</keyword>
<dbReference type="Pfam" id="PF01593">
    <property type="entry name" value="Amino_oxidase"/>
    <property type="match status" value="1"/>
</dbReference>
<dbReference type="GO" id="GO:0046208">
    <property type="term" value="P:spermine catabolic process"/>
    <property type="evidence" value="ECO:0007669"/>
    <property type="project" value="TreeGrafter"/>
</dbReference>
<dbReference type="InParanoid" id="W5L7Y6"/>
<evidence type="ECO:0000313" key="6">
    <source>
        <dbReference type="Proteomes" id="UP000018467"/>
    </source>
</evidence>
<accession>W5L7Y6</accession>
<dbReference type="InterPro" id="IPR036188">
    <property type="entry name" value="FAD/NAD-bd_sf"/>
</dbReference>
<keyword evidence="3" id="KW-0274">FAD</keyword>
<name>W5L7Y6_ASTMX</name>
<protein>
    <submittedName>
        <fullName evidence="5">Polyamine oxidase (exo-N4-amino) 1</fullName>
    </submittedName>
</protein>
<evidence type="ECO:0000256" key="3">
    <source>
        <dbReference type="ARBA" id="ARBA00022827"/>
    </source>
</evidence>
<evidence type="ECO:0000313" key="5">
    <source>
        <dbReference type="Ensembl" id="ENSAMXP00000015948.2"/>
    </source>
</evidence>
<proteinExistence type="predicted"/>
<sequence length="465" mass="51106">IVVVGAGVAGLGAATRLKELGFTDLTVVEASDTVGGRVKVWVDTGAQYIHGASVENPIYCLLNTSGLLSQVPPDEGSTVYYRRDGQRLSEDLADRVYEAGEGIFRQRGNNSGRSLGEHFAEAAQAFVEGWQAEEKKSVQGVLALVGKDYLINIAASDLHRVSVDSWQYYTNMGDDLNVECMFQMVEKLAEDVPKERLLLNKAVSKIEWDGSFSGTDSQVYPVRVLCGDGGEILADHVIVTVSLCLKAQAASLFSPSLPAEKMEVIDKLSFGNIAKIFLEYEEAFWESDVSRISLIWDDDSVESVSTNKTQWLKHVSLFTVMKPQEFGNILIGWCPGDVADLIETMTEEELSSAITEHLRIFTNLNIPPPKSVLQTRWRRNNFTHGSYTYIPVGVDGQVMDVLAQPLVGIKNPSKDLQVLFSGEATIKTQYSTVQGALLSGHRDAERLAQLYGRTAPPAVHCNNHT</sequence>
<dbReference type="GeneTree" id="ENSGT00940000157511"/>
<dbReference type="HOGENOM" id="CLU_067485_0_0_1"/>